<keyword evidence="6" id="KW-0067">ATP-binding</keyword>
<evidence type="ECO:0000256" key="3">
    <source>
        <dbReference type="ARBA" id="ARBA00022737"/>
    </source>
</evidence>
<keyword evidence="9" id="KW-1185">Reference proteome</keyword>
<evidence type="ECO:0000256" key="1">
    <source>
        <dbReference type="ARBA" id="ARBA00004370"/>
    </source>
</evidence>
<keyword evidence="5" id="KW-0325">Glycoprotein</keyword>
<evidence type="ECO:0000256" key="2">
    <source>
        <dbReference type="ARBA" id="ARBA00022729"/>
    </source>
</evidence>
<sequence length="269" mass="29538">MERTQPQGPINATLFSPVRLQSIVLSNNQLNGTLDLGTNYGSKLVLVDLQNNSIGEFVQGTGYKEDLLLEHGIRSFSFSDFQNGSYYIPLQAAMMEAFKSDQLPVDSISLCDPFKDADDYLELNNITFFKHPHPFGPFFFTLNDNYFTGSDKSPNTGIIIGAAVGGSVLMLLLIMSGVYAFHQRKMADRATQQMNPFASWDQNKANGAAPQIKGVLSFSFEELRKCTNNFSEVNALGAGGYGTVYKGTLLTGVLVAIKRAKQGSMQEIK</sequence>
<organism evidence="8 9">
    <name type="scientific">Salix udensis</name>
    <dbReference type="NCBI Taxonomy" id="889485"/>
    <lineage>
        <taxon>Eukaryota</taxon>
        <taxon>Viridiplantae</taxon>
        <taxon>Streptophyta</taxon>
        <taxon>Embryophyta</taxon>
        <taxon>Tracheophyta</taxon>
        <taxon>Spermatophyta</taxon>
        <taxon>Magnoliopsida</taxon>
        <taxon>eudicotyledons</taxon>
        <taxon>Gunneridae</taxon>
        <taxon>Pentapetalae</taxon>
        <taxon>rosids</taxon>
        <taxon>fabids</taxon>
        <taxon>Malpighiales</taxon>
        <taxon>Salicaceae</taxon>
        <taxon>Saliceae</taxon>
        <taxon>Salix</taxon>
    </lineage>
</organism>
<dbReference type="InterPro" id="IPR011009">
    <property type="entry name" value="Kinase-like_dom_sf"/>
</dbReference>
<keyword evidence="7" id="KW-1133">Transmembrane helix</keyword>
<evidence type="ECO:0000313" key="9">
    <source>
        <dbReference type="Proteomes" id="UP001162972"/>
    </source>
</evidence>
<evidence type="ECO:0000256" key="5">
    <source>
        <dbReference type="ARBA" id="ARBA00023180"/>
    </source>
</evidence>
<dbReference type="PANTHER" id="PTHR45974">
    <property type="entry name" value="RECEPTOR-LIKE PROTEIN 55"/>
    <property type="match status" value="1"/>
</dbReference>
<keyword evidence="7" id="KW-0812">Transmembrane</keyword>
<proteinExistence type="predicted"/>
<comment type="caution">
    <text evidence="8">The sequence shown here is derived from an EMBL/GenBank/DDBJ whole genome shotgun (WGS) entry which is preliminary data.</text>
</comment>
<evidence type="ECO:0000313" key="8">
    <source>
        <dbReference type="EMBL" id="KAJ6427833.1"/>
    </source>
</evidence>
<feature type="transmembrane region" description="Helical" evidence="7">
    <location>
        <begin position="158"/>
        <end position="181"/>
    </location>
</feature>
<dbReference type="EMBL" id="JAPFFJ010000005">
    <property type="protein sequence ID" value="KAJ6427833.1"/>
    <property type="molecule type" value="Genomic_DNA"/>
</dbReference>
<dbReference type="GO" id="GO:0005524">
    <property type="term" value="F:ATP binding"/>
    <property type="evidence" value="ECO:0007669"/>
    <property type="project" value="UniProtKB-UniRule"/>
</dbReference>
<dbReference type="InterPro" id="IPR017441">
    <property type="entry name" value="Protein_kinase_ATP_BS"/>
</dbReference>
<feature type="binding site" evidence="6">
    <location>
        <position position="258"/>
    </location>
    <ligand>
        <name>ATP</name>
        <dbReference type="ChEBI" id="CHEBI:30616"/>
    </ligand>
</feature>
<gene>
    <name evidence="8" type="ORF">OIU84_023273</name>
</gene>
<dbReference type="AlphaFoldDB" id="A0AAD6KQZ1"/>
<protein>
    <recommendedName>
        <fullName evidence="10">Protein kinase domain-containing protein</fullName>
    </recommendedName>
</protein>
<keyword evidence="2" id="KW-0732">Signal</keyword>
<evidence type="ECO:0008006" key="10">
    <source>
        <dbReference type="Google" id="ProtNLM"/>
    </source>
</evidence>
<reference evidence="8 9" key="1">
    <citation type="journal article" date="2023" name="Int. J. Mol. Sci.">
        <title>De Novo Assembly and Annotation of 11 Diverse Shrub Willow (Salix) Genomes Reveals Novel Gene Organization in Sex-Linked Regions.</title>
        <authorList>
            <person name="Hyden B."/>
            <person name="Feng K."/>
            <person name="Yates T.B."/>
            <person name="Jawdy S."/>
            <person name="Cereghino C."/>
            <person name="Smart L.B."/>
            <person name="Muchero W."/>
        </authorList>
    </citation>
    <scope>NUCLEOTIDE SEQUENCE [LARGE SCALE GENOMIC DNA]</scope>
    <source>
        <tissue evidence="8">Shoot tip</tissue>
    </source>
</reference>
<name>A0AAD6KQZ1_9ROSI</name>
<dbReference type="PANTHER" id="PTHR45974:SF266">
    <property type="entry name" value="LEUCINE-RICH REPEAT RECEPTOR PROTEIN KINASE HPCA1"/>
    <property type="match status" value="1"/>
</dbReference>
<accession>A0AAD6KQZ1</accession>
<dbReference type="SUPFAM" id="SSF56112">
    <property type="entry name" value="Protein kinase-like (PK-like)"/>
    <property type="match status" value="1"/>
</dbReference>
<evidence type="ECO:0000256" key="4">
    <source>
        <dbReference type="ARBA" id="ARBA00023136"/>
    </source>
</evidence>
<evidence type="ECO:0000256" key="6">
    <source>
        <dbReference type="PROSITE-ProRule" id="PRU10141"/>
    </source>
</evidence>
<dbReference type="GO" id="GO:0016020">
    <property type="term" value="C:membrane"/>
    <property type="evidence" value="ECO:0007669"/>
    <property type="project" value="UniProtKB-SubCell"/>
</dbReference>
<keyword evidence="3" id="KW-0677">Repeat</keyword>
<dbReference type="PROSITE" id="PS00107">
    <property type="entry name" value="PROTEIN_KINASE_ATP"/>
    <property type="match status" value="1"/>
</dbReference>
<dbReference type="Proteomes" id="UP001162972">
    <property type="component" value="Chromosome 1"/>
</dbReference>
<keyword evidence="6" id="KW-0547">Nucleotide-binding</keyword>
<evidence type="ECO:0000256" key="7">
    <source>
        <dbReference type="SAM" id="Phobius"/>
    </source>
</evidence>
<dbReference type="Gene3D" id="3.30.200.20">
    <property type="entry name" value="Phosphorylase Kinase, domain 1"/>
    <property type="match status" value="1"/>
</dbReference>
<comment type="subcellular location">
    <subcellularLocation>
        <location evidence="1">Membrane</location>
    </subcellularLocation>
</comment>
<keyword evidence="4 7" id="KW-0472">Membrane</keyword>